<dbReference type="AlphaFoldDB" id="A0A6A6JN49"/>
<organism evidence="1 2">
    <name type="scientific">Westerdykella ornata</name>
    <dbReference type="NCBI Taxonomy" id="318751"/>
    <lineage>
        <taxon>Eukaryota</taxon>
        <taxon>Fungi</taxon>
        <taxon>Dikarya</taxon>
        <taxon>Ascomycota</taxon>
        <taxon>Pezizomycotina</taxon>
        <taxon>Dothideomycetes</taxon>
        <taxon>Pleosporomycetidae</taxon>
        <taxon>Pleosporales</taxon>
        <taxon>Sporormiaceae</taxon>
        <taxon>Westerdykella</taxon>
    </lineage>
</organism>
<dbReference type="EMBL" id="ML986490">
    <property type="protein sequence ID" value="KAF2277655.1"/>
    <property type="molecule type" value="Genomic_DNA"/>
</dbReference>
<accession>A0A6A6JN49</accession>
<dbReference type="GeneID" id="54547704"/>
<proteinExistence type="predicted"/>
<gene>
    <name evidence="1" type="ORF">EI97DRAFT_300734</name>
</gene>
<name>A0A6A6JN49_WESOR</name>
<protein>
    <submittedName>
        <fullName evidence="1">Uncharacterized protein</fullName>
    </submittedName>
</protein>
<dbReference type="RefSeq" id="XP_033655194.1">
    <property type="nucleotide sequence ID" value="XM_033794529.1"/>
</dbReference>
<sequence>MTPAGRNYSRLHWEQSFLPSRPDAEWSKVETVWGGSHSRSALQRGLLQVVYCVLCSLREVFSRPFGLLISTRHNIKSHASSKGETEVFRLG</sequence>
<keyword evidence="2" id="KW-1185">Reference proteome</keyword>
<evidence type="ECO:0000313" key="1">
    <source>
        <dbReference type="EMBL" id="KAF2277655.1"/>
    </source>
</evidence>
<dbReference type="Proteomes" id="UP000800097">
    <property type="component" value="Unassembled WGS sequence"/>
</dbReference>
<evidence type="ECO:0000313" key="2">
    <source>
        <dbReference type="Proteomes" id="UP000800097"/>
    </source>
</evidence>
<reference evidence="1" key="1">
    <citation type="journal article" date="2020" name="Stud. Mycol.">
        <title>101 Dothideomycetes genomes: a test case for predicting lifestyles and emergence of pathogens.</title>
        <authorList>
            <person name="Haridas S."/>
            <person name="Albert R."/>
            <person name="Binder M."/>
            <person name="Bloem J."/>
            <person name="Labutti K."/>
            <person name="Salamov A."/>
            <person name="Andreopoulos B."/>
            <person name="Baker S."/>
            <person name="Barry K."/>
            <person name="Bills G."/>
            <person name="Bluhm B."/>
            <person name="Cannon C."/>
            <person name="Castanera R."/>
            <person name="Culley D."/>
            <person name="Daum C."/>
            <person name="Ezra D."/>
            <person name="Gonzalez J."/>
            <person name="Henrissat B."/>
            <person name="Kuo A."/>
            <person name="Liang C."/>
            <person name="Lipzen A."/>
            <person name="Lutzoni F."/>
            <person name="Magnuson J."/>
            <person name="Mondo S."/>
            <person name="Nolan M."/>
            <person name="Ohm R."/>
            <person name="Pangilinan J."/>
            <person name="Park H.-J."/>
            <person name="Ramirez L."/>
            <person name="Alfaro M."/>
            <person name="Sun H."/>
            <person name="Tritt A."/>
            <person name="Yoshinaga Y."/>
            <person name="Zwiers L.-H."/>
            <person name="Turgeon B."/>
            <person name="Goodwin S."/>
            <person name="Spatafora J."/>
            <person name="Crous P."/>
            <person name="Grigoriev I."/>
        </authorList>
    </citation>
    <scope>NUCLEOTIDE SEQUENCE</scope>
    <source>
        <strain evidence="1">CBS 379.55</strain>
    </source>
</reference>